<dbReference type="PANTHER" id="PTHR33744">
    <property type="entry name" value="CARBOHYDRATE DIACID REGULATOR"/>
    <property type="match status" value="1"/>
</dbReference>
<dbReference type="Pfam" id="PF13556">
    <property type="entry name" value="HTH_30"/>
    <property type="match status" value="1"/>
</dbReference>
<dbReference type="InterPro" id="IPR025736">
    <property type="entry name" value="PucR_C-HTH_dom"/>
</dbReference>
<evidence type="ECO:0000259" key="1">
    <source>
        <dbReference type="Pfam" id="PF13556"/>
    </source>
</evidence>
<dbReference type="InterPro" id="IPR051448">
    <property type="entry name" value="CdaR-like_regulators"/>
</dbReference>
<dbReference type="PANTHER" id="PTHR33744:SF15">
    <property type="entry name" value="CARBOHYDRATE DIACID REGULATOR"/>
    <property type="match status" value="1"/>
</dbReference>
<comment type="caution">
    <text evidence="2">The sequence shown here is derived from an EMBL/GenBank/DDBJ whole genome shotgun (WGS) entry which is preliminary data.</text>
</comment>
<name>A0ABW1TKG3_9LACO</name>
<reference evidence="3" key="1">
    <citation type="journal article" date="2019" name="Int. J. Syst. Evol. Microbiol.">
        <title>The Global Catalogue of Microorganisms (GCM) 10K type strain sequencing project: providing services to taxonomists for standard genome sequencing and annotation.</title>
        <authorList>
            <consortium name="The Broad Institute Genomics Platform"/>
            <consortium name="The Broad Institute Genome Sequencing Center for Infectious Disease"/>
            <person name="Wu L."/>
            <person name="Ma J."/>
        </authorList>
    </citation>
    <scope>NUCLEOTIDE SEQUENCE [LARGE SCALE GENOMIC DNA]</scope>
    <source>
        <strain evidence="3">CCM 8908</strain>
    </source>
</reference>
<keyword evidence="3" id="KW-1185">Reference proteome</keyword>
<dbReference type="RefSeq" id="WP_125685345.1">
    <property type="nucleotide sequence ID" value="NZ_JBHSSI010000078.1"/>
</dbReference>
<evidence type="ECO:0000313" key="2">
    <source>
        <dbReference type="EMBL" id="MFC6261772.1"/>
    </source>
</evidence>
<protein>
    <submittedName>
        <fullName evidence="2">PucR family transcriptional regulator</fullName>
    </submittedName>
</protein>
<dbReference type="InterPro" id="IPR042070">
    <property type="entry name" value="PucR_C-HTH_sf"/>
</dbReference>
<evidence type="ECO:0000313" key="3">
    <source>
        <dbReference type="Proteomes" id="UP001596283"/>
    </source>
</evidence>
<feature type="domain" description="PucR C-terminal helix-turn-helix" evidence="1">
    <location>
        <begin position="295"/>
        <end position="352"/>
    </location>
</feature>
<proteinExistence type="predicted"/>
<organism evidence="2 3">
    <name type="scientific">Levilactobacillus fujinensis</name>
    <dbReference type="NCBI Taxonomy" id="2486024"/>
    <lineage>
        <taxon>Bacteria</taxon>
        <taxon>Bacillati</taxon>
        <taxon>Bacillota</taxon>
        <taxon>Bacilli</taxon>
        <taxon>Lactobacillales</taxon>
        <taxon>Lactobacillaceae</taxon>
        <taxon>Levilactobacillus</taxon>
    </lineage>
</organism>
<dbReference type="EMBL" id="JBHSSI010000078">
    <property type="protein sequence ID" value="MFC6261772.1"/>
    <property type="molecule type" value="Genomic_DNA"/>
</dbReference>
<sequence>METETLLLQAIECTTIDQITGLLADYLNQAVLVTDQHGHIISQGRLTLTQVPADWLSPTDHATAYHQGQYAFIRHIVNPLALNNWYFFTAQAKSDPLISHQVQLALQILNHFIDRYALNPNQGEVNNLLATLLAHPTTTDVSLLRRVVGGRDRIVCVTATAKTTNQTEFVTALRDLITPSPLTEDSQQELIFLLNEADLPKLRPQLARLGQEFDHYFFISEAYQDVVKTPEFLQICRQASHLAHQLHTATIVNSTQKYNIYIILSQVKDSSLLKNTMCAQLLFLKQYDDDHHTALFATLYEFLENDCRINTTAEQLHLHRNSLSKRLAKIQGLIEIDFDNPDKTFGFRLSYRLFNYLQLQ</sequence>
<dbReference type="Gene3D" id="1.10.10.2840">
    <property type="entry name" value="PucR C-terminal helix-turn-helix domain"/>
    <property type="match status" value="1"/>
</dbReference>
<accession>A0ABW1TKG3</accession>
<gene>
    <name evidence="2" type="ORF">ACFP1C_12590</name>
</gene>
<dbReference type="Proteomes" id="UP001596283">
    <property type="component" value="Unassembled WGS sequence"/>
</dbReference>